<keyword evidence="1" id="KW-0479">Metal-binding</keyword>
<feature type="compositionally biased region" description="Basic and acidic residues" evidence="2">
    <location>
        <begin position="200"/>
        <end position="210"/>
    </location>
</feature>
<keyword evidence="1" id="KW-0862">Zinc</keyword>
<dbReference type="Pfam" id="PF25597">
    <property type="entry name" value="SH3_retrovirus"/>
    <property type="match status" value="1"/>
</dbReference>
<feature type="region of interest" description="Disordered" evidence="2">
    <location>
        <begin position="200"/>
        <end position="255"/>
    </location>
</feature>
<feature type="domain" description="CCHC-type" evidence="3">
    <location>
        <begin position="259"/>
        <end position="273"/>
    </location>
</feature>
<dbReference type="InterPro" id="IPR001878">
    <property type="entry name" value="Znf_CCHC"/>
</dbReference>
<dbReference type="Pfam" id="PF07727">
    <property type="entry name" value="RVT_2"/>
    <property type="match status" value="1"/>
</dbReference>
<organism evidence="4 5">
    <name type="scientific">Vitis vinifera</name>
    <name type="common">Grape</name>
    <dbReference type="NCBI Taxonomy" id="29760"/>
    <lineage>
        <taxon>Eukaryota</taxon>
        <taxon>Viridiplantae</taxon>
        <taxon>Streptophyta</taxon>
        <taxon>Embryophyta</taxon>
        <taxon>Tracheophyta</taxon>
        <taxon>Spermatophyta</taxon>
        <taxon>Magnoliopsida</taxon>
        <taxon>eudicotyledons</taxon>
        <taxon>Gunneridae</taxon>
        <taxon>Pentapetalae</taxon>
        <taxon>rosids</taxon>
        <taxon>Vitales</taxon>
        <taxon>Vitaceae</taxon>
        <taxon>Viteae</taxon>
        <taxon>Vitis</taxon>
    </lineage>
</organism>
<comment type="caution">
    <text evidence="4">The sequence shown here is derived from an EMBL/GenBank/DDBJ whole genome shotgun (WGS) entry which is preliminary data.</text>
</comment>
<dbReference type="InterPro" id="IPR013103">
    <property type="entry name" value="RVT_2"/>
</dbReference>
<dbReference type="GO" id="GO:0003676">
    <property type="term" value="F:nucleic acid binding"/>
    <property type="evidence" value="ECO:0007669"/>
    <property type="project" value="InterPro"/>
</dbReference>
<evidence type="ECO:0000259" key="3">
    <source>
        <dbReference type="PROSITE" id="PS50158"/>
    </source>
</evidence>
<dbReference type="AlphaFoldDB" id="A0A438EZS5"/>
<proteinExistence type="predicted"/>
<dbReference type="Proteomes" id="UP000288805">
    <property type="component" value="Unassembled WGS sequence"/>
</dbReference>
<dbReference type="PANTHER" id="PTHR47592:SF31">
    <property type="entry name" value="ZINC FINGER, CCHC-TYPE-RELATED"/>
    <property type="match status" value="1"/>
</dbReference>
<dbReference type="PROSITE" id="PS50158">
    <property type="entry name" value="ZF_CCHC"/>
    <property type="match status" value="1"/>
</dbReference>
<evidence type="ECO:0000313" key="5">
    <source>
        <dbReference type="Proteomes" id="UP000288805"/>
    </source>
</evidence>
<protein>
    <submittedName>
        <fullName evidence="4">Retrovirus-related Pol polyprotein from transposon TNT 1-94</fullName>
    </submittedName>
</protein>
<evidence type="ECO:0000256" key="1">
    <source>
        <dbReference type="PROSITE-ProRule" id="PRU00047"/>
    </source>
</evidence>
<dbReference type="GO" id="GO:0008270">
    <property type="term" value="F:zinc ion binding"/>
    <property type="evidence" value="ECO:0007669"/>
    <property type="project" value="UniProtKB-KW"/>
</dbReference>
<reference evidence="4 5" key="1">
    <citation type="journal article" date="2018" name="PLoS Genet.">
        <title>Population sequencing reveals clonal diversity and ancestral inbreeding in the grapevine cultivar Chardonnay.</title>
        <authorList>
            <person name="Roach M.J."/>
            <person name="Johnson D.L."/>
            <person name="Bohlmann J."/>
            <person name="van Vuuren H.J."/>
            <person name="Jones S.J."/>
            <person name="Pretorius I.S."/>
            <person name="Schmidt S.A."/>
            <person name="Borneman A.R."/>
        </authorList>
    </citation>
    <scope>NUCLEOTIDE SEQUENCE [LARGE SCALE GENOMIC DNA]</scope>
    <source>
        <strain evidence="5">cv. Chardonnay</strain>
        <tissue evidence="4">Leaf</tissue>
    </source>
</reference>
<evidence type="ECO:0000313" key="4">
    <source>
        <dbReference type="EMBL" id="RVW52922.1"/>
    </source>
</evidence>
<dbReference type="Pfam" id="PF14223">
    <property type="entry name" value="Retrotran_gag_2"/>
    <property type="match status" value="1"/>
</dbReference>
<sequence>MEGETIKIMNQDLVRLDRFDGSNFTRWQDKVRFLLTALKIFYILDPTLAPLPEPKENDTPQVVAARKKREEDELICRGHILNALSDRLYDLYTNTNSPREIWEALENKYKAEEEGTKKNLISQYIDFKFFDEKPLLPQIHELQVIVNKLKVLKIELPEAFQVGAIVAKLPSSWKGYRKKILHKSEDYSLEEIQKHLRIEEESRSRDKMVEESNGGTNKANAISKANHPRGKNNNNKKNSGNYMSPKKNQEQFKGKKGPCFVCGKPGHYARECRFRKDQKGAVVNAIDEEIIATLSDVCVVQGKMQREIKRFKWAMKENPSGDLLGKPGIKAVFESGKLILTKSGNFVGKGLAHVGLSTIKRIVKCGLIACDTKKFENDLCELNGMLTRGGNRIPMKKNEISPYELWKGRKPNIGYFKVWGCFAYCKKTDPNKTKLGPRAIKCAFVGYASNSKAYRLLDLESNVIIESREVEFFENLLSDSNSQVPTSVGESQEETPSKVVEQPIVPRKSQRARKEKVLGSDEIDSQRISFYLVEGNREDIIRKIPIVLQIEEDPKTYKEAMASRDVAFWKEAINDEMDSIMSNQTWELVDLPPGSKPIGCKWVFRRKYHTDDMIQTFTTRLVAKGFKKREGIDYFDTYASVARTTSIRILFALASIHNLFVHQMDVKTAFLNGDLNEEVYMEQPEGFVLLGNENKVCKLVKSLYGLKQAPKQWHEKFDHAILSDGFRHNNVDKCLYSKTCDDYMVIVCLYVDDMLILSDDMRGIIEMKRFLSSTFKMKDLGEVDTILGIKLKRNSGGYALNQTHYIEKVVSKFSHLKIKDANTPFDSSIKLEKNYGRSMAQLEYASAIGSLMYAAQCTRADISFAVSKLSRFTSNASVEHWKAIGRVLGYLKNTKELSLQYSKFPAIIEGYSDASWKSSVGDNLSTTGWVFTLGGGAVSWGSKKQTCISHSTMETEFIALVATGKEAEWLRDLMMDIPFTANNVSTVSIHCDSQATLARAYSGVYNGKSRHISIRHDLCVTSILKVTRMLEEFHLCELRVVPPLMRVGVSFKKVHEWIEHMAIKVLSKKIMGTRVVSGSVCVVTGFVTRNNWFNATSNLGF</sequence>
<gene>
    <name evidence="4" type="primary">POLX_2807</name>
    <name evidence="4" type="ORF">CK203_072655</name>
</gene>
<dbReference type="EMBL" id="QGNW01001159">
    <property type="protein sequence ID" value="RVW52922.1"/>
    <property type="molecule type" value="Genomic_DNA"/>
</dbReference>
<dbReference type="SUPFAM" id="SSF56672">
    <property type="entry name" value="DNA/RNA polymerases"/>
    <property type="match status" value="1"/>
</dbReference>
<dbReference type="InterPro" id="IPR057670">
    <property type="entry name" value="SH3_retrovirus"/>
</dbReference>
<keyword evidence="1" id="KW-0863">Zinc-finger</keyword>
<dbReference type="InterPro" id="IPR036875">
    <property type="entry name" value="Znf_CCHC_sf"/>
</dbReference>
<dbReference type="Gene3D" id="4.10.60.10">
    <property type="entry name" value="Zinc finger, CCHC-type"/>
    <property type="match status" value="1"/>
</dbReference>
<accession>A0A438EZS5</accession>
<feature type="region of interest" description="Disordered" evidence="2">
    <location>
        <begin position="480"/>
        <end position="501"/>
    </location>
</feature>
<dbReference type="InterPro" id="IPR043502">
    <property type="entry name" value="DNA/RNA_pol_sf"/>
</dbReference>
<feature type="compositionally biased region" description="Polar residues" evidence="2">
    <location>
        <begin position="480"/>
        <end position="490"/>
    </location>
</feature>
<dbReference type="SMART" id="SM00343">
    <property type="entry name" value="ZnF_C2HC"/>
    <property type="match status" value="1"/>
</dbReference>
<name>A0A438EZS5_VITVI</name>
<dbReference type="PANTHER" id="PTHR47592">
    <property type="entry name" value="PBF68 PROTEIN"/>
    <property type="match status" value="1"/>
</dbReference>
<dbReference type="SUPFAM" id="SSF57756">
    <property type="entry name" value="Retrovirus zinc finger-like domains"/>
    <property type="match status" value="1"/>
</dbReference>
<dbReference type="Pfam" id="PF00098">
    <property type="entry name" value="zf-CCHC"/>
    <property type="match status" value="1"/>
</dbReference>
<evidence type="ECO:0000256" key="2">
    <source>
        <dbReference type="SAM" id="MobiDB-lite"/>
    </source>
</evidence>
<dbReference type="CDD" id="cd09272">
    <property type="entry name" value="RNase_HI_RT_Ty1"/>
    <property type="match status" value="1"/>
</dbReference>